<dbReference type="PANTHER" id="PTHR35790:SF4">
    <property type="entry name" value="HTH-TYPE TRANSCRIPTIONAL REGULATOR PCHR"/>
    <property type="match status" value="1"/>
</dbReference>
<gene>
    <name evidence="5" type="ORF">FC85_GL000784</name>
</gene>
<keyword evidence="1" id="KW-0805">Transcription regulation</keyword>
<dbReference type="PATRIC" id="fig|1423739.3.peg.818"/>
<keyword evidence="2" id="KW-0238">DNA-binding</keyword>
<evidence type="ECO:0000256" key="2">
    <source>
        <dbReference type="ARBA" id="ARBA00023125"/>
    </source>
</evidence>
<comment type="caution">
    <text evidence="5">The sequence shown here is derived from an EMBL/GenBank/DDBJ whole genome shotgun (WGS) entry which is preliminary data.</text>
</comment>
<name>A0A0R1S7L7_9LACO</name>
<dbReference type="Pfam" id="PF12802">
    <property type="entry name" value="MarR_2"/>
    <property type="match status" value="1"/>
</dbReference>
<evidence type="ECO:0000256" key="1">
    <source>
        <dbReference type="ARBA" id="ARBA00023015"/>
    </source>
</evidence>
<dbReference type="InterPro" id="IPR052067">
    <property type="entry name" value="Metal_resp_HTH_trans_reg"/>
</dbReference>
<dbReference type="GO" id="GO:0003677">
    <property type="term" value="F:DNA binding"/>
    <property type="evidence" value="ECO:0007669"/>
    <property type="project" value="UniProtKB-KW"/>
</dbReference>
<dbReference type="SUPFAM" id="SSF46785">
    <property type="entry name" value="Winged helix' DNA-binding domain"/>
    <property type="match status" value="1"/>
</dbReference>
<reference evidence="5 6" key="1">
    <citation type="journal article" date="2015" name="Genome Announc.">
        <title>Expanding the biotechnology potential of lactobacilli through comparative genomics of 213 strains and associated genera.</title>
        <authorList>
            <person name="Sun Z."/>
            <person name="Harris H.M."/>
            <person name="McCann A."/>
            <person name="Guo C."/>
            <person name="Argimon S."/>
            <person name="Zhang W."/>
            <person name="Yang X."/>
            <person name="Jeffery I.B."/>
            <person name="Cooney J.C."/>
            <person name="Kagawa T.F."/>
            <person name="Liu W."/>
            <person name="Song Y."/>
            <person name="Salvetti E."/>
            <person name="Wrobel A."/>
            <person name="Rasinkangas P."/>
            <person name="Parkhill J."/>
            <person name="Rea M.C."/>
            <person name="O'Sullivan O."/>
            <person name="Ritari J."/>
            <person name="Douillard F.P."/>
            <person name="Paul Ross R."/>
            <person name="Yang R."/>
            <person name="Briner A.E."/>
            <person name="Felis G.E."/>
            <person name="de Vos W.M."/>
            <person name="Barrangou R."/>
            <person name="Klaenhammer T.R."/>
            <person name="Caufield P.W."/>
            <person name="Cui Y."/>
            <person name="Zhang H."/>
            <person name="O'Toole P.W."/>
        </authorList>
    </citation>
    <scope>NUCLEOTIDE SEQUENCE [LARGE SCALE GENOMIC DNA]</scope>
    <source>
        <strain evidence="5 6">DSM 14421</strain>
    </source>
</reference>
<feature type="domain" description="HTH marR-type" evidence="4">
    <location>
        <begin position="9"/>
        <end position="148"/>
    </location>
</feature>
<evidence type="ECO:0000256" key="3">
    <source>
        <dbReference type="ARBA" id="ARBA00023163"/>
    </source>
</evidence>
<dbReference type="InterPro" id="IPR036388">
    <property type="entry name" value="WH-like_DNA-bd_sf"/>
</dbReference>
<accession>A0A0R1S7L7</accession>
<dbReference type="AlphaFoldDB" id="A0A0R1S7L7"/>
<evidence type="ECO:0000313" key="5">
    <source>
        <dbReference type="EMBL" id="KRL64989.1"/>
    </source>
</evidence>
<protein>
    <recommendedName>
        <fullName evidence="4">HTH marR-type domain-containing protein</fullName>
    </recommendedName>
</protein>
<organism evidence="5 6">
    <name type="scientific">Lentilactobacillus diolivorans DSM 14421</name>
    <dbReference type="NCBI Taxonomy" id="1423739"/>
    <lineage>
        <taxon>Bacteria</taxon>
        <taxon>Bacillati</taxon>
        <taxon>Bacillota</taxon>
        <taxon>Bacilli</taxon>
        <taxon>Lactobacillales</taxon>
        <taxon>Lactobacillaceae</taxon>
        <taxon>Lentilactobacillus</taxon>
    </lineage>
</organism>
<proteinExistence type="predicted"/>
<sequence>MPLVNKDEIVSLYHHLLMLDNDTDKEKQWIETRQPSALGLSTIHFHILSYLERYPNSLAKEIAEDLGILRGTLSKRLAVLERRKMLVAYQDAADARSKHYRLTRLGEDVAKTHDQLLQMKNKMLKSHLNQFSESELETIRQFLKTFNNAEQHDKY</sequence>
<dbReference type="Proteomes" id="UP000052013">
    <property type="component" value="Unassembled WGS sequence"/>
</dbReference>
<dbReference type="GO" id="GO:0003700">
    <property type="term" value="F:DNA-binding transcription factor activity"/>
    <property type="evidence" value="ECO:0007669"/>
    <property type="project" value="InterPro"/>
</dbReference>
<dbReference type="PANTHER" id="PTHR35790">
    <property type="entry name" value="HTH-TYPE TRANSCRIPTIONAL REGULATOR PCHR"/>
    <property type="match status" value="1"/>
</dbReference>
<dbReference type="SMART" id="SM00347">
    <property type="entry name" value="HTH_MARR"/>
    <property type="match status" value="1"/>
</dbReference>
<keyword evidence="3" id="KW-0804">Transcription</keyword>
<evidence type="ECO:0000259" key="4">
    <source>
        <dbReference type="PROSITE" id="PS50995"/>
    </source>
</evidence>
<dbReference type="STRING" id="1423739.FC85_GL000784"/>
<evidence type="ECO:0000313" key="6">
    <source>
        <dbReference type="Proteomes" id="UP000052013"/>
    </source>
</evidence>
<dbReference type="Gene3D" id="1.10.10.10">
    <property type="entry name" value="Winged helix-like DNA-binding domain superfamily/Winged helix DNA-binding domain"/>
    <property type="match status" value="1"/>
</dbReference>
<dbReference type="InterPro" id="IPR036390">
    <property type="entry name" value="WH_DNA-bd_sf"/>
</dbReference>
<dbReference type="InterPro" id="IPR000835">
    <property type="entry name" value="HTH_MarR-typ"/>
</dbReference>
<dbReference type="EMBL" id="AZEY01000079">
    <property type="protein sequence ID" value="KRL64989.1"/>
    <property type="molecule type" value="Genomic_DNA"/>
</dbReference>
<dbReference type="PROSITE" id="PS50995">
    <property type="entry name" value="HTH_MARR_2"/>
    <property type="match status" value="1"/>
</dbReference>